<comment type="caution">
    <text evidence="3">The sequence shown here is derived from an EMBL/GenBank/DDBJ whole genome shotgun (WGS) entry which is preliminary data.</text>
</comment>
<protein>
    <submittedName>
        <fullName evidence="3">Uncharacterized protein</fullName>
    </submittedName>
</protein>
<feature type="coiled-coil region" evidence="1">
    <location>
        <begin position="48"/>
        <end position="75"/>
    </location>
</feature>
<keyword evidence="2" id="KW-0472">Membrane</keyword>
<keyword evidence="2" id="KW-1133">Transmembrane helix</keyword>
<keyword evidence="1" id="KW-0175">Coiled coil</keyword>
<feature type="transmembrane region" description="Helical" evidence="2">
    <location>
        <begin position="13"/>
        <end position="34"/>
    </location>
</feature>
<proteinExistence type="predicted"/>
<evidence type="ECO:0000256" key="2">
    <source>
        <dbReference type="SAM" id="Phobius"/>
    </source>
</evidence>
<evidence type="ECO:0000313" key="3">
    <source>
        <dbReference type="EMBL" id="MDN5202095.1"/>
    </source>
</evidence>
<gene>
    <name evidence="3" type="ORF">QQ008_11995</name>
</gene>
<evidence type="ECO:0000313" key="4">
    <source>
        <dbReference type="Proteomes" id="UP001172082"/>
    </source>
</evidence>
<organism evidence="3 4">
    <name type="scientific">Splendidivirga corallicola</name>
    <dbReference type="NCBI Taxonomy" id="3051826"/>
    <lineage>
        <taxon>Bacteria</taxon>
        <taxon>Pseudomonadati</taxon>
        <taxon>Bacteroidota</taxon>
        <taxon>Cytophagia</taxon>
        <taxon>Cytophagales</taxon>
        <taxon>Splendidivirgaceae</taxon>
        <taxon>Splendidivirga</taxon>
    </lineage>
</organism>
<dbReference type="Proteomes" id="UP001172082">
    <property type="component" value="Unassembled WGS sequence"/>
</dbReference>
<reference evidence="3" key="1">
    <citation type="submission" date="2023-06" db="EMBL/GenBank/DDBJ databases">
        <title>Genomic of Parafulvivirga corallium.</title>
        <authorList>
            <person name="Wang G."/>
        </authorList>
    </citation>
    <scope>NUCLEOTIDE SEQUENCE</scope>
    <source>
        <strain evidence="3">BMA10</strain>
    </source>
</reference>
<keyword evidence="2" id="KW-0812">Transmembrane</keyword>
<sequence length="206" mass="23259">MKESSTKLLNKRFLIKLVAEVATVVFAVLLALGLNSWKENKANRDEAAKALDNIVREVEANLKSLKSNIAVNDEKLPELKIMEDSLENHDKVDSYGVGYDQTFLNEAAWNAANATGSIKHFDYETIHELSEIYQLQTFYSRYGDNFFELAVSPDFYNADRALELVKSNITLIRISNSAGNSLVRLYQDFLAAHGKMEKAQKETESN</sequence>
<dbReference type="EMBL" id="JAUJEA010000004">
    <property type="protein sequence ID" value="MDN5202095.1"/>
    <property type="molecule type" value="Genomic_DNA"/>
</dbReference>
<accession>A0ABT8KRH9</accession>
<dbReference type="RefSeq" id="WP_346752121.1">
    <property type="nucleotide sequence ID" value="NZ_JAUJEA010000004.1"/>
</dbReference>
<evidence type="ECO:0000256" key="1">
    <source>
        <dbReference type="SAM" id="Coils"/>
    </source>
</evidence>
<name>A0ABT8KRH9_9BACT</name>
<keyword evidence="4" id="KW-1185">Reference proteome</keyword>